<dbReference type="Pfam" id="PF09546">
    <property type="entry name" value="Spore_III_AE"/>
    <property type="match status" value="1"/>
</dbReference>
<feature type="transmembrane region" description="Helical" evidence="2">
    <location>
        <begin position="252"/>
        <end position="273"/>
    </location>
</feature>
<sequence length="444" mass="47758">MRLPVPPLQRLLLAGALLVFAASFLAVFEEPTSAYAASSAASGGGSEPFRPFRGDSLPRADPPTSNSPSYDPRSRNEGVASPEREEALLREIDLRDLERWWEELRREYGPFLPRGYDSSLASLLREPGILLNPGAFLRALVSYTFREIGEVSGRLGVVLFLALFLTLLEHLETAFSFSAGGKAATTVGFFLLALFAFQGFSLAYRVALDGTSRMVELMAAALPLFFALYTTAGQASTAALLHPVLVSFLELASLLVSRLVFPLLFVSAVLEIVSSLAPSFPLHRLSRLFRQGGLVVLGITLTLFLGLTAVYGGVLAAGDGLILRTSKFAASTFLPFFGKMFSDAVETVFGTSLLLRNAVGAVGVVALAWATFFPALKVFVLAFLYQFAAALVEPLGTKEVPALLGKISEALYALFTALILVAILFFLFVAVLVFLAYPYAALAL</sequence>
<gene>
    <name evidence="3" type="ORF">C7438_0385</name>
</gene>
<name>A0A660L694_9BACL</name>
<accession>A0A660L694</accession>
<dbReference type="InterPro" id="IPR014194">
    <property type="entry name" value="Spore_III_AE"/>
</dbReference>
<dbReference type="OrthoDB" id="1706761at2"/>
<evidence type="ECO:0000313" key="4">
    <source>
        <dbReference type="Proteomes" id="UP000267019"/>
    </source>
</evidence>
<keyword evidence="2" id="KW-1133">Transmembrane helix</keyword>
<evidence type="ECO:0000256" key="1">
    <source>
        <dbReference type="SAM" id="MobiDB-lite"/>
    </source>
</evidence>
<feature type="transmembrane region" description="Helical" evidence="2">
    <location>
        <begin position="183"/>
        <end position="203"/>
    </location>
</feature>
<dbReference type="AlphaFoldDB" id="A0A660L694"/>
<feature type="transmembrane region" description="Helical" evidence="2">
    <location>
        <begin position="409"/>
        <end position="437"/>
    </location>
</feature>
<evidence type="ECO:0000313" key="3">
    <source>
        <dbReference type="EMBL" id="RKQ88744.1"/>
    </source>
</evidence>
<evidence type="ECO:0000256" key="2">
    <source>
        <dbReference type="SAM" id="Phobius"/>
    </source>
</evidence>
<reference evidence="3 4" key="1">
    <citation type="submission" date="2018-10" db="EMBL/GenBank/DDBJ databases">
        <title>Genomic Encyclopedia of Type Strains, Phase IV (KMG-IV): sequencing the most valuable type-strain genomes for metagenomic binning, comparative biology and taxonomic classification.</title>
        <authorList>
            <person name="Goeker M."/>
        </authorList>
    </citation>
    <scope>NUCLEOTIDE SEQUENCE [LARGE SCALE GENOMIC DNA]</scope>
    <source>
        <strain evidence="3 4">DSM 22653</strain>
    </source>
</reference>
<feature type="transmembrane region" description="Helical" evidence="2">
    <location>
        <begin position="294"/>
        <end position="315"/>
    </location>
</feature>
<dbReference type="EMBL" id="RBIJ01000001">
    <property type="protein sequence ID" value="RKQ88744.1"/>
    <property type="molecule type" value="Genomic_DNA"/>
</dbReference>
<organism evidence="3 4">
    <name type="scientific">Brockia lithotrophica</name>
    <dbReference type="NCBI Taxonomy" id="933949"/>
    <lineage>
        <taxon>Bacteria</taxon>
        <taxon>Bacillati</taxon>
        <taxon>Bacillota</taxon>
        <taxon>Bacilli</taxon>
        <taxon>Bacillales</taxon>
        <taxon>Bacillales Family X. Incertae Sedis</taxon>
        <taxon>Brockia</taxon>
    </lineage>
</organism>
<proteinExistence type="predicted"/>
<feature type="compositionally biased region" description="Basic and acidic residues" evidence="1">
    <location>
        <begin position="72"/>
        <end position="82"/>
    </location>
</feature>
<comment type="caution">
    <text evidence="3">The sequence shown here is derived from an EMBL/GenBank/DDBJ whole genome shotgun (WGS) entry which is preliminary data.</text>
</comment>
<dbReference type="NCBIfam" id="TIGR02829">
    <property type="entry name" value="spore_III_AE"/>
    <property type="match status" value="1"/>
</dbReference>
<feature type="region of interest" description="Disordered" evidence="1">
    <location>
        <begin position="37"/>
        <end position="82"/>
    </location>
</feature>
<keyword evidence="4" id="KW-1185">Reference proteome</keyword>
<protein>
    <submittedName>
        <fullName evidence="3">Stage III sporulation protein AE</fullName>
    </submittedName>
</protein>
<keyword evidence="2" id="KW-0472">Membrane</keyword>
<dbReference type="Proteomes" id="UP000267019">
    <property type="component" value="Unassembled WGS sequence"/>
</dbReference>
<dbReference type="RefSeq" id="WP_121443651.1">
    <property type="nucleotide sequence ID" value="NZ_RBIJ01000001.1"/>
</dbReference>
<keyword evidence="2" id="KW-0812">Transmembrane</keyword>
<feature type="transmembrane region" description="Helical" evidence="2">
    <location>
        <begin position="215"/>
        <end position="232"/>
    </location>
</feature>
<feature type="transmembrane region" description="Helical" evidence="2">
    <location>
        <begin position="157"/>
        <end position="177"/>
    </location>
</feature>